<feature type="compositionally biased region" description="Basic and acidic residues" evidence="1">
    <location>
        <begin position="51"/>
        <end position="69"/>
    </location>
</feature>
<feature type="region of interest" description="Disordered" evidence="1">
    <location>
        <begin position="1"/>
        <end position="70"/>
    </location>
</feature>
<feature type="compositionally biased region" description="Pro residues" evidence="1">
    <location>
        <begin position="121"/>
        <end position="133"/>
    </location>
</feature>
<proteinExistence type="predicted"/>
<protein>
    <submittedName>
        <fullName evidence="2">Putative secreted protein</fullName>
    </submittedName>
</protein>
<evidence type="ECO:0000256" key="1">
    <source>
        <dbReference type="SAM" id="MobiDB-lite"/>
    </source>
</evidence>
<feature type="region of interest" description="Disordered" evidence="1">
    <location>
        <begin position="222"/>
        <end position="293"/>
    </location>
</feature>
<dbReference type="HOGENOM" id="CLU_949689_0_0_11"/>
<reference evidence="2 3" key="1">
    <citation type="journal article" date="2012" name="J. Bacteriol.">
        <title>Genome sequence of the bacterium Streptomyces davawensis JCM 4913 and heterologous production of the unique antibiotic roseoflavin.</title>
        <authorList>
            <person name="Jankowitsch F."/>
            <person name="Schwarz J."/>
            <person name="Ruckert C."/>
            <person name="Gust B."/>
            <person name="Szczepanowski R."/>
            <person name="Blom J."/>
            <person name="Pelzer S."/>
            <person name="Kalinowski J."/>
            <person name="Mack M."/>
        </authorList>
    </citation>
    <scope>NUCLEOTIDE SEQUENCE [LARGE SCALE GENOMIC DNA]</scope>
    <source>
        <strain evidence="3">DSM 101723 / JCM 4913 / KCC S-0913 / 768</strain>
    </source>
</reference>
<keyword evidence="3" id="KW-1185">Reference proteome</keyword>
<accession>K4QWJ3</accession>
<dbReference type="AlphaFoldDB" id="K4QWJ3"/>
<evidence type="ECO:0000313" key="3">
    <source>
        <dbReference type="Proteomes" id="UP000008043"/>
    </source>
</evidence>
<dbReference type="Proteomes" id="UP000008043">
    <property type="component" value="Chromosome"/>
</dbReference>
<feature type="region of interest" description="Disordered" evidence="1">
    <location>
        <begin position="82"/>
        <end position="140"/>
    </location>
</feature>
<dbReference type="EMBL" id="HE971709">
    <property type="protein sequence ID" value="CCK24754.1"/>
    <property type="molecule type" value="Genomic_DNA"/>
</dbReference>
<gene>
    <name evidence="2" type="ORF">BN159_0375</name>
</gene>
<name>K4QWJ3_STRDJ</name>
<evidence type="ECO:0000313" key="2">
    <source>
        <dbReference type="EMBL" id="CCK24754.1"/>
    </source>
</evidence>
<dbReference type="KEGG" id="sdv:BN159_0375"/>
<sequence>MLATTSSPAPHAARRLRTAAPSSGSLAMVARGPCRSQGAEVGADPGAQTHGDARRGEAPPRGEGDRRAGLFEVLMATRLISTAERSTDKQRLSTLPQHHATPGAVDSSAHPTRQPGHRPAHQPPRQPKGPPTPSTDAHERSRLENPLVSLGLSVRLGLAGGFVAAEQSSADVLDIRTRDSAPRIDIDQRGSPWLFRMPLSFMTESTVLPPSCGAISVATGRRPPPTSAMLESAAGPGHQLERAHRPPRNGKQHLERPGRHPCRQSPVPAVGHPGQGALRGVWSSKRGGAHAPW</sequence>
<organism evidence="2 3">
    <name type="scientific">Streptomyces davaonensis (strain DSM 101723 / JCM 4913 / KCC S-0913 / 768)</name>
    <dbReference type="NCBI Taxonomy" id="1214101"/>
    <lineage>
        <taxon>Bacteria</taxon>
        <taxon>Bacillati</taxon>
        <taxon>Actinomycetota</taxon>
        <taxon>Actinomycetes</taxon>
        <taxon>Kitasatosporales</taxon>
        <taxon>Streptomycetaceae</taxon>
        <taxon>Streptomyces</taxon>
    </lineage>
</organism>